<evidence type="ECO:0000313" key="4">
    <source>
        <dbReference type="Proteomes" id="UP001152607"/>
    </source>
</evidence>
<dbReference type="InterPro" id="IPR001810">
    <property type="entry name" value="F-box_dom"/>
</dbReference>
<feature type="domain" description="F-box" evidence="2">
    <location>
        <begin position="56"/>
        <end position="102"/>
    </location>
</feature>
<comment type="caution">
    <text evidence="3">The sequence shown here is derived from an EMBL/GenBank/DDBJ whole genome shotgun (WGS) entry which is preliminary data.</text>
</comment>
<dbReference type="OrthoDB" id="2687876at2759"/>
<dbReference type="EMBL" id="CAOQHR010000010">
    <property type="protein sequence ID" value="CAI6340509.1"/>
    <property type="molecule type" value="Genomic_DNA"/>
</dbReference>
<dbReference type="AlphaFoldDB" id="A0A9W4URH3"/>
<evidence type="ECO:0000259" key="2">
    <source>
        <dbReference type="PROSITE" id="PS50181"/>
    </source>
</evidence>
<dbReference type="InterPro" id="IPR036047">
    <property type="entry name" value="F-box-like_dom_sf"/>
</dbReference>
<evidence type="ECO:0000256" key="1">
    <source>
        <dbReference type="SAM" id="MobiDB-lite"/>
    </source>
</evidence>
<dbReference type="Proteomes" id="UP001152607">
    <property type="component" value="Unassembled WGS sequence"/>
</dbReference>
<feature type="compositionally biased region" description="Basic and acidic residues" evidence="1">
    <location>
        <begin position="281"/>
        <end position="293"/>
    </location>
</feature>
<dbReference type="SUPFAM" id="SSF81383">
    <property type="entry name" value="F-box domain"/>
    <property type="match status" value="1"/>
</dbReference>
<protein>
    <recommendedName>
        <fullName evidence="2">F-box domain-containing protein</fullName>
    </recommendedName>
</protein>
<name>A0A9W4URH3_9PLEO</name>
<feature type="region of interest" description="Disordered" evidence="1">
    <location>
        <begin position="264"/>
        <end position="293"/>
    </location>
</feature>
<accession>A0A9W4URH3</accession>
<sequence>MAPTEQPPLLGFQREDFAYIPWGGILGEPYTLDSNLPALRTPREKADIHQPPKYGLGNLDAMPLELLHSILPQLDILSITRFRRLNRQAREIVDSVPQYKALRTHTLHVLRSILLLGAGQWHTCDTLYKTLCTPWCTDCGDFGDYLYIPSNSRVCLSCFTKAKKYLPLRHTDALRVFGLTHEALRSSARMMRSVAGTYTTNRYKRNERFLLVDAESGRAAGIQLHGSAEAMEQHVADVQARKQQAYEERLAAAKKAASVPVTRRLRRPRAEEDVEAPEEYAESRVRAPRAEERYDHEETEPLRYMAVVRMPWLDRRSERVEKGFYCAACRNGYNGTKNWWRKFSVASFDEHLKVLGGIRDRVHHSDLRGFAGKDGQVIGDGESLYARYGSTMLALVAEAEKRGW</sequence>
<dbReference type="Pfam" id="PF00646">
    <property type="entry name" value="F-box"/>
    <property type="match status" value="1"/>
</dbReference>
<organism evidence="3 4">
    <name type="scientific">Periconia digitata</name>
    <dbReference type="NCBI Taxonomy" id="1303443"/>
    <lineage>
        <taxon>Eukaryota</taxon>
        <taxon>Fungi</taxon>
        <taxon>Dikarya</taxon>
        <taxon>Ascomycota</taxon>
        <taxon>Pezizomycotina</taxon>
        <taxon>Dothideomycetes</taxon>
        <taxon>Pleosporomycetidae</taxon>
        <taxon>Pleosporales</taxon>
        <taxon>Massarineae</taxon>
        <taxon>Periconiaceae</taxon>
        <taxon>Periconia</taxon>
    </lineage>
</organism>
<dbReference type="PROSITE" id="PS50181">
    <property type="entry name" value="FBOX"/>
    <property type="match status" value="1"/>
</dbReference>
<evidence type="ECO:0000313" key="3">
    <source>
        <dbReference type="EMBL" id="CAI6340509.1"/>
    </source>
</evidence>
<gene>
    <name evidence="3" type="ORF">PDIGIT_LOCUS13686</name>
</gene>
<proteinExistence type="predicted"/>
<keyword evidence="4" id="KW-1185">Reference proteome</keyword>
<reference evidence="3" key="1">
    <citation type="submission" date="2023-01" db="EMBL/GenBank/DDBJ databases">
        <authorList>
            <person name="Van Ghelder C."/>
            <person name="Rancurel C."/>
        </authorList>
    </citation>
    <scope>NUCLEOTIDE SEQUENCE</scope>
    <source>
        <strain evidence="3">CNCM I-4278</strain>
    </source>
</reference>